<sequence length="136" mass="14652">MISRALKEISPNLSARSSKRDLAELKSSYSRAEVLVTYRMKRSQAAVKEIEVVSQHLRESEALLSSISSCIMVVALLERMTAAKARMAATASAKSGCLRQVSNSWMTEKGLSASLWEGGRGGDGEGEEGERGTVAD</sequence>
<dbReference type="Proteomes" id="UP001374535">
    <property type="component" value="Chromosome 1"/>
</dbReference>
<protein>
    <submittedName>
        <fullName evidence="2">Uncharacterized protein</fullName>
    </submittedName>
</protein>
<evidence type="ECO:0000313" key="3">
    <source>
        <dbReference type="Proteomes" id="UP001374535"/>
    </source>
</evidence>
<dbReference type="EMBL" id="CP144700">
    <property type="protein sequence ID" value="WVZ26191.1"/>
    <property type="molecule type" value="Genomic_DNA"/>
</dbReference>
<proteinExistence type="predicted"/>
<evidence type="ECO:0000256" key="1">
    <source>
        <dbReference type="SAM" id="MobiDB-lite"/>
    </source>
</evidence>
<organism evidence="2 3">
    <name type="scientific">Vigna mungo</name>
    <name type="common">Black gram</name>
    <name type="synonym">Phaseolus mungo</name>
    <dbReference type="NCBI Taxonomy" id="3915"/>
    <lineage>
        <taxon>Eukaryota</taxon>
        <taxon>Viridiplantae</taxon>
        <taxon>Streptophyta</taxon>
        <taxon>Embryophyta</taxon>
        <taxon>Tracheophyta</taxon>
        <taxon>Spermatophyta</taxon>
        <taxon>Magnoliopsida</taxon>
        <taxon>eudicotyledons</taxon>
        <taxon>Gunneridae</taxon>
        <taxon>Pentapetalae</taxon>
        <taxon>rosids</taxon>
        <taxon>fabids</taxon>
        <taxon>Fabales</taxon>
        <taxon>Fabaceae</taxon>
        <taxon>Papilionoideae</taxon>
        <taxon>50 kb inversion clade</taxon>
        <taxon>NPAAA clade</taxon>
        <taxon>indigoferoid/millettioid clade</taxon>
        <taxon>Phaseoleae</taxon>
        <taxon>Vigna</taxon>
    </lineage>
</organism>
<dbReference type="AlphaFoldDB" id="A0AAQ3SFL2"/>
<name>A0AAQ3SFL2_VIGMU</name>
<gene>
    <name evidence="2" type="ORF">V8G54_004735</name>
</gene>
<evidence type="ECO:0000313" key="2">
    <source>
        <dbReference type="EMBL" id="WVZ26191.1"/>
    </source>
</evidence>
<keyword evidence="3" id="KW-1185">Reference proteome</keyword>
<reference evidence="2 3" key="1">
    <citation type="journal article" date="2023" name="Life. Sci Alliance">
        <title>Evolutionary insights into 3D genome organization and epigenetic landscape of Vigna mungo.</title>
        <authorList>
            <person name="Junaid A."/>
            <person name="Singh B."/>
            <person name="Bhatia S."/>
        </authorList>
    </citation>
    <scope>NUCLEOTIDE SEQUENCE [LARGE SCALE GENOMIC DNA]</scope>
    <source>
        <strain evidence="2">Urdbean</strain>
    </source>
</reference>
<feature type="region of interest" description="Disordered" evidence="1">
    <location>
        <begin position="112"/>
        <end position="136"/>
    </location>
</feature>
<accession>A0AAQ3SFL2</accession>